<evidence type="ECO:0000256" key="3">
    <source>
        <dbReference type="ARBA" id="ARBA00023002"/>
    </source>
</evidence>
<evidence type="ECO:0000313" key="6">
    <source>
        <dbReference type="Proteomes" id="UP000831768"/>
    </source>
</evidence>
<dbReference type="InterPro" id="IPR020471">
    <property type="entry name" value="AKR"/>
</dbReference>
<dbReference type="PRINTS" id="PR00069">
    <property type="entry name" value="ALDKETRDTASE"/>
</dbReference>
<dbReference type="PROSITE" id="PS00062">
    <property type="entry name" value="ALDOKETO_REDUCTASE_2"/>
    <property type="match status" value="1"/>
</dbReference>
<gene>
    <name evidence="5" type="ORF">MW046_08085</name>
</gene>
<dbReference type="PANTHER" id="PTHR43827:SF3">
    <property type="entry name" value="NADP-DEPENDENT OXIDOREDUCTASE DOMAIN-CONTAINING PROTEIN"/>
    <property type="match status" value="1"/>
</dbReference>
<sequence length="279" mass="30755">MSEESNLTPESVDTTNGMPMLGLGTWQNDDPDQCVETVSTALEMGYRYIDTAQAYDNETSVGEGIRSSAVDRDEVFLATKLWYDQLDRDTIVESTQASLDRLSVDSVDLLYPHWPAGSYDAEATMDGFAELVDTGAIERVGLSNFTPELIEEARSVSDVPIFALQVECHPLFQQERLREYCADAGIELVAYSPLARGAVFDVPEIEEVARKHGVSEAQVSLAWLNEHGITAIPKATGPDHLRDNLGAATLDLDPADVQTIDDIDRKERQINPSFAPDSW</sequence>
<dbReference type="RefSeq" id="WP_247992609.1">
    <property type="nucleotide sequence ID" value="NZ_CP096019.1"/>
</dbReference>
<evidence type="ECO:0000313" key="5">
    <source>
        <dbReference type="EMBL" id="UPM41930.1"/>
    </source>
</evidence>
<dbReference type="Pfam" id="PF00248">
    <property type="entry name" value="Aldo_ket_red"/>
    <property type="match status" value="1"/>
</dbReference>
<keyword evidence="6" id="KW-1185">Reference proteome</keyword>
<dbReference type="EMBL" id="CP096019">
    <property type="protein sequence ID" value="UPM41930.1"/>
    <property type="molecule type" value="Genomic_DNA"/>
</dbReference>
<feature type="domain" description="NADP-dependent oxidoreductase" evidence="4">
    <location>
        <begin position="21"/>
        <end position="264"/>
    </location>
</feature>
<dbReference type="Proteomes" id="UP000831768">
    <property type="component" value="Chromosome"/>
</dbReference>
<dbReference type="KEGG" id="haad:MW046_08085"/>
<dbReference type="Gene3D" id="3.20.20.100">
    <property type="entry name" value="NADP-dependent oxidoreductase domain"/>
    <property type="match status" value="1"/>
</dbReference>
<dbReference type="PIRSF" id="PIRSF000097">
    <property type="entry name" value="AKR"/>
    <property type="match status" value="1"/>
</dbReference>
<dbReference type="InterPro" id="IPR018170">
    <property type="entry name" value="Aldo/ket_reductase_CS"/>
</dbReference>
<protein>
    <submittedName>
        <fullName evidence="5">Aldo/keto reductase</fullName>
    </submittedName>
</protein>
<organism evidence="5 6">
    <name type="scientific">Halocatena salina</name>
    <dbReference type="NCBI Taxonomy" id="2934340"/>
    <lineage>
        <taxon>Archaea</taxon>
        <taxon>Methanobacteriati</taxon>
        <taxon>Methanobacteriota</taxon>
        <taxon>Stenosarchaea group</taxon>
        <taxon>Halobacteria</taxon>
        <taxon>Halobacteriales</taxon>
        <taxon>Natronomonadaceae</taxon>
        <taxon>Halocatena</taxon>
    </lineage>
</organism>
<dbReference type="SUPFAM" id="SSF51430">
    <property type="entry name" value="NAD(P)-linked oxidoreductase"/>
    <property type="match status" value="1"/>
</dbReference>
<evidence type="ECO:0000256" key="1">
    <source>
        <dbReference type="ARBA" id="ARBA00007905"/>
    </source>
</evidence>
<dbReference type="AlphaFoldDB" id="A0A8T9ZYX7"/>
<dbReference type="GO" id="GO:0016616">
    <property type="term" value="F:oxidoreductase activity, acting on the CH-OH group of donors, NAD or NADP as acceptor"/>
    <property type="evidence" value="ECO:0007669"/>
    <property type="project" value="UniProtKB-ARBA"/>
</dbReference>
<reference evidence="5" key="1">
    <citation type="submission" date="2022-04" db="EMBL/GenBank/DDBJ databases">
        <title>Halocatena sp. nov., isolated from a salt lake.</title>
        <authorList>
            <person name="Cui H.-L."/>
        </authorList>
    </citation>
    <scope>NUCLEOTIDE SEQUENCE</scope>
    <source>
        <strain evidence="5">AD-1</strain>
    </source>
</reference>
<proteinExistence type="inferred from homology"/>
<name>A0A8T9ZYX7_9EURY</name>
<accession>A0A8T9ZYX7</accession>
<keyword evidence="2" id="KW-0521">NADP</keyword>
<evidence type="ECO:0000256" key="2">
    <source>
        <dbReference type="ARBA" id="ARBA00022857"/>
    </source>
</evidence>
<dbReference type="InterPro" id="IPR036812">
    <property type="entry name" value="NAD(P)_OxRdtase_dom_sf"/>
</dbReference>
<comment type="similarity">
    <text evidence="1">Belongs to the aldo/keto reductase family.</text>
</comment>
<dbReference type="PANTHER" id="PTHR43827">
    <property type="entry name" value="2,5-DIKETO-D-GLUCONIC ACID REDUCTASE"/>
    <property type="match status" value="1"/>
</dbReference>
<keyword evidence="3" id="KW-0560">Oxidoreductase</keyword>
<dbReference type="InterPro" id="IPR023210">
    <property type="entry name" value="NADP_OxRdtase_dom"/>
</dbReference>
<dbReference type="GeneID" id="71927998"/>
<evidence type="ECO:0000259" key="4">
    <source>
        <dbReference type="Pfam" id="PF00248"/>
    </source>
</evidence>